<evidence type="ECO:0008006" key="4">
    <source>
        <dbReference type="Google" id="ProtNLM"/>
    </source>
</evidence>
<dbReference type="EMBL" id="UINC01093987">
    <property type="protein sequence ID" value="SVC48847.1"/>
    <property type="molecule type" value="Genomic_DNA"/>
</dbReference>
<dbReference type="PANTHER" id="PTHR43750:SF3">
    <property type="entry name" value="UDP-GLUCOSE 6-DEHYDROGENASE TUAD"/>
    <property type="match status" value="1"/>
</dbReference>
<feature type="domain" description="UDP-glucose/GDP-mannose dehydrogenase N-terminal" evidence="2">
    <location>
        <begin position="43"/>
        <end position="159"/>
    </location>
</feature>
<sequence>MKIGVIGVGRLGQDCAEVMAENGHEVSGYDINPFESTSITQVETIEELVKDKQYVFVSVPTPHDPAYDGSTPAMHLEPKDFDYTIAKSVIAEANTYMNDSQSIILISTVMPGTIRNQIMPLVTNTKFVYNPYLIAMGTIRWDMVNPEMIMIGTEDGSKTGLANDLSFFYISFMENNPRTVIGTWEEIETMKIFYHTFISTKVVLTNMIMDVALKVGNINVD</sequence>
<dbReference type="GO" id="GO:0006631">
    <property type="term" value="P:fatty acid metabolic process"/>
    <property type="evidence" value="ECO:0007669"/>
    <property type="project" value="InterPro"/>
</dbReference>
<organism evidence="3">
    <name type="scientific">marine metagenome</name>
    <dbReference type="NCBI Taxonomy" id="408172"/>
    <lineage>
        <taxon>unclassified sequences</taxon>
        <taxon>metagenomes</taxon>
        <taxon>ecological metagenomes</taxon>
    </lineage>
</organism>
<reference evidence="3" key="1">
    <citation type="submission" date="2018-05" db="EMBL/GenBank/DDBJ databases">
        <authorList>
            <person name="Lanie J.A."/>
            <person name="Ng W.-L."/>
            <person name="Kazmierczak K.M."/>
            <person name="Andrzejewski T.M."/>
            <person name="Davidsen T.M."/>
            <person name="Wayne K.J."/>
            <person name="Tettelin H."/>
            <person name="Glass J.I."/>
            <person name="Rusch D."/>
            <person name="Podicherti R."/>
            <person name="Tsui H.-C.T."/>
            <person name="Winkler M.E."/>
        </authorList>
    </citation>
    <scope>NUCLEOTIDE SEQUENCE</scope>
</reference>
<accession>A0A382MM41</accession>
<dbReference type="GO" id="GO:0016616">
    <property type="term" value="F:oxidoreductase activity, acting on the CH-OH group of donors, NAD or NADP as acceptor"/>
    <property type="evidence" value="ECO:0007669"/>
    <property type="project" value="InterPro"/>
</dbReference>
<dbReference type="PROSITE" id="PS00065">
    <property type="entry name" value="D_2_HYDROXYACID_DH_1"/>
    <property type="match status" value="1"/>
</dbReference>
<dbReference type="InterPro" id="IPR006176">
    <property type="entry name" value="3-OHacyl-CoA_DH_NAD-bd"/>
</dbReference>
<protein>
    <recommendedName>
        <fullName evidence="4">UDP-glucose/GDP-mannose dehydrogenase N-terminal domain-containing protein</fullName>
    </recommendedName>
</protein>
<dbReference type="Pfam" id="PF03721">
    <property type="entry name" value="UDPG_MGDP_dh_N"/>
    <property type="match status" value="1"/>
</dbReference>
<dbReference type="SUPFAM" id="SSF51735">
    <property type="entry name" value="NAD(P)-binding Rossmann-fold domains"/>
    <property type="match status" value="1"/>
</dbReference>
<evidence type="ECO:0000313" key="3">
    <source>
        <dbReference type="EMBL" id="SVC48847.1"/>
    </source>
</evidence>
<dbReference type="PANTHER" id="PTHR43750">
    <property type="entry name" value="UDP-GLUCOSE 6-DEHYDROGENASE TUAD"/>
    <property type="match status" value="1"/>
</dbReference>
<dbReference type="InterPro" id="IPR029752">
    <property type="entry name" value="D-isomer_DH_CS1"/>
</dbReference>
<name>A0A382MM41_9ZZZZ</name>
<evidence type="ECO:0000259" key="2">
    <source>
        <dbReference type="Pfam" id="PF03721"/>
    </source>
</evidence>
<dbReference type="GO" id="GO:0070403">
    <property type="term" value="F:NAD+ binding"/>
    <property type="evidence" value="ECO:0007669"/>
    <property type="project" value="InterPro"/>
</dbReference>
<dbReference type="InterPro" id="IPR001732">
    <property type="entry name" value="UDP-Glc/GDP-Man_DH_N"/>
</dbReference>
<proteinExistence type="predicted"/>
<dbReference type="InterPro" id="IPR036291">
    <property type="entry name" value="NAD(P)-bd_dom_sf"/>
</dbReference>
<feature type="domain" description="3-hydroxyacyl-CoA dehydrogenase NAD binding" evidence="1">
    <location>
        <begin position="2"/>
        <end position="38"/>
    </location>
</feature>
<feature type="non-terminal residue" evidence="3">
    <location>
        <position position="221"/>
    </location>
</feature>
<gene>
    <name evidence="3" type="ORF">METZ01_LOCUS301701</name>
</gene>
<dbReference type="Gene3D" id="3.40.50.720">
    <property type="entry name" value="NAD(P)-binding Rossmann-like Domain"/>
    <property type="match status" value="1"/>
</dbReference>
<dbReference type="Pfam" id="PF02737">
    <property type="entry name" value="3HCDH_N"/>
    <property type="match status" value="1"/>
</dbReference>
<evidence type="ECO:0000259" key="1">
    <source>
        <dbReference type="Pfam" id="PF02737"/>
    </source>
</evidence>
<dbReference type="AlphaFoldDB" id="A0A382MM41"/>